<dbReference type="InterPro" id="IPR011701">
    <property type="entry name" value="MFS"/>
</dbReference>
<dbReference type="InterPro" id="IPR051788">
    <property type="entry name" value="MFS_Transporter"/>
</dbReference>
<dbReference type="EMBL" id="SLZQ01000015">
    <property type="protein sequence ID" value="TCS33780.1"/>
    <property type="molecule type" value="Genomic_DNA"/>
</dbReference>
<evidence type="ECO:0000256" key="3">
    <source>
        <dbReference type="ARBA" id="ARBA00022989"/>
    </source>
</evidence>
<evidence type="ECO:0000256" key="5">
    <source>
        <dbReference type="SAM" id="Phobius"/>
    </source>
</evidence>
<comment type="subcellular location">
    <subcellularLocation>
        <location evidence="1">Membrane</location>
        <topology evidence="1">Multi-pass membrane protein</topology>
    </subcellularLocation>
</comment>
<evidence type="ECO:0000313" key="7">
    <source>
        <dbReference type="EMBL" id="TCS33780.1"/>
    </source>
</evidence>
<dbReference type="AlphaFoldDB" id="A0A4R3HQ60"/>
<feature type="transmembrane region" description="Helical" evidence="5">
    <location>
        <begin position="52"/>
        <end position="72"/>
    </location>
</feature>
<feature type="transmembrane region" description="Helical" evidence="5">
    <location>
        <begin position="220"/>
        <end position="243"/>
    </location>
</feature>
<evidence type="ECO:0000259" key="6">
    <source>
        <dbReference type="PROSITE" id="PS50850"/>
    </source>
</evidence>
<dbReference type="SUPFAM" id="SSF103473">
    <property type="entry name" value="MFS general substrate transporter"/>
    <property type="match status" value="1"/>
</dbReference>
<dbReference type="GO" id="GO:0016020">
    <property type="term" value="C:membrane"/>
    <property type="evidence" value="ECO:0007669"/>
    <property type="project" value="UniProtKB-SubCell"/>
</dbReference>
<evidence type="ECO:0000313" key="8">
    <source>
        <dbReference type="Proteomes" id="UP000295382"/>
    </source>
</evidence>
<dbReference type="InterPro" id="IPR020846">
    <property type="entry name" value="MFS_dom"/>
</dbReference>
<sequence>MHVIALERSQSYPLQQFKSLALPGIFILFGLIMGSWTGRIPAIREALHMPHSALSMVLLCGGFGAVLSYPVSSWMMSRLGGHKTVLISGLALLVALLGIGFAPRVGLLMGAVFLMGIPAGCLNVGMNAVATRVEKRTGKSIMAKLHAGCCAGGLGGAMLGGLMATMHVAPVRQFILMAMPLAMLFCLACYLLKDESKDQRESAEDEAGSNKMFALPRGPLGLLGALVFLGAMSEGSIADWSGVFLKDHFGVGDGMAPMGFAAFSVMMLLARLTGDRLKNRYGARRLVSGGATLAAVGMLFAVSVSGPYLALAGFAAAGFGLALLFPFVFSAAGTQGPVALAGVATMAYSGSLMGPPVIGGLAHSFGMQAAIGFIGALASLIAVIAARAKLLK</sequence>
<organism evidence="7 8">
    <name type="scientific">Paucimonas lemoignei</name>
    <name type="common">Pseudomonas lemoignei</name>
    <dbReference type="NCBI Taxonomy" id="29443"/>
    <lineage>
        <taxon>Bacteria</taxon>
        <taxon>Pseudomonadati</taxon>
        <taxon>Pseudomonadota</taxon>
        <taxon>Betaproteobacteria</taxon>
        <taxon>Burkholderiales</taxon>
        <taxon>Burkholderiaceae</taxon>
        <taxon>Paucimonas</taxon>
    </lineage>
</organism>
<gene>
    <name evidence="7" type="ORF">EDC30_11570</name>
</gene>
<accession>A0A4R3HQ60</accession>
<name>A0A4R3HQ60_PAULE</name>
<dbReference type="GO" id="GO:0022857">
    <property type="term" value="F:transmembrane transporter activity"/>
    <property type="evidence" value="ECO:0007669"/>
    <property type="project" value="InterPro"/>
</dbReference>
<feature type="transmembrane region" description="Helical" evidence="5">
    <location>
        <begin position="141"/>
        <end position="162"/>
    </location>
</feature>
<dbReference type="RefSeq" id="WP_243656840.1">
    <property type="nucleotide sequence ID" value="NZ_SLZQ01000015.1"/>
</dbReference>
<keyword evidence="2 5" id="KW-0812">Transmembrane</keyword>
<feature type="domain" description="Major facilitator superfamily (MFS) profile" evidence="6">
    <location>
        <begin position="1"/>
        <end position="392"/>
    </location>
</feature>
<dbReference type="CDD" id="cd17393">
    <property type="entry name" value="MFS_MosC_like"/>
    <property type="match status" value="1"/>
</dbReference>
<feature type="transmembrane region" description="Helical" evidence="5">
    <location>
        <begin position="174"/>
        <end position="192"/>
    </location>
</feature>
<protein>
    <submittedName>
        <fullName evidence="7">Fucose permease</fullName>
    </submittedName>
</protein>
<comment type="caution">
    <text evidence="7">The sequence shown here is derived from an EMBL/GenBank/DDBJ whole genome shotgun (WGS) entry which is preliminary data.</text>
</comment>
<dbReference type="Proteomes" id="UP000295382">
    <property type="component" value="Unassembled WGS sequence"/>
</dbReference>
<feature type="transmembrane region" description="Helical" evidence="5">
    <location>
        <begin position="108"/>
        <end position="129"/>
    </location>
</feature>
<feature type="transmembrane region" description="Helical" evidence="5">
    <location>
        <begin position="20"/>
        <end position="40"/>
    </location>
</feature>
<feature type="transmembrane region" description="Helical" evidence="5">
    <location>
        <begin position="365"/>
        <end position="386"/>
    </location>
</feature>
<feature type="transmembrane region" description="Helical" evidence="5">
    <location>
        <begin position="84"/>
        <end position="102"/>
    </location>
</feature>
<dbReference type="PANTHER" id="PTHR23514:SF13">
    <property type="entry name" value="INNER MEMBRANE PROTEIN YBJJ"/>
    <property type="match status" value="1"/>
</dbReference>
<keyword evidence="8" id="KW-1185">Reference proteome</keyword>
<proteinExistence type="predicted"/>
<feature type="transmembrane region" description="Helical" evidence="5">
    <location>
        <begin position="286"/>
        <end position="304"/>
    </location>
</feature>
<feature type="transmembrane region" description="Helical" evidence="5">
    <location>
        <begin position="338"/>
        <end position="359"/>
    </location>
</feature>
<dbReference type="PANTHER" id="PTHR23514">
    <property type="entry name" value="BYPASS OF STOP CODON PROTEIN 6"/>
    <property type="match status" value="1"/>
</dbReference>
<dbReference type="Gene3D" id="1.20.1250.20">
    <property type="entry name" value="MFS general substrate transporter like domains"/>
    <property type="match status" value="1"/>
</dbReference>
<dbReference type="PROSITE" id="PS50850">
    <property type="entry name" value="MFS"/>
    <property type="match status" value="1"/>
</dbReference>
<reference evidence="7 8" key="1">
    <citation type="submission" date="2019-03" db="EMBL/GenBank/DDBJ databases">
        <title>Genomic Encyclopedia of Type Strains, Phase IV (KMG-IV): sequencing the most valuable type-strain genomes for metagenomic binning, comparative biology and taxonomic classification.</title>
        <authorList>
            <person name="Goeker M."/>
        </authorList>
    </citation>
    <scope>NUCLEOTIDE SEQUENCE [LARGE SCALE GENOMIC DNA]</scope>
    <source>
        <strain evidence="7 8">DSM 7445</strain>
    </source>
</reference>
<dbReference type="Pfam" id="PF07690">
    <property type="entry name" value="MFS_1"/>
    <property type="match status" value="1"/>
</dbReference>
<evidence type="ECO:0000256" key="1">
    <source>
        <dbReference type="ARBA" id="ARBA00004141"/>
    </source>
</evidence>
<feature type="transmembrane region" description="Helical" evidence="5">
    <location>
        <begin position="255"/>
        <end position="274"/>
    </location>
</feature>
<dbReference type="InterPro" id="IPR036259">
    <property type="entry name" value="MFS_trans_sf"/>
</dbReference>
<evidence type="ECO:0000256" key="4">
    <source>
        <dbReference type="ARBA" id="ARBA00023136"/>
    </source>
</evidence>
<keyword evidence="4 5" id="KW-0472">Membrane</keyword>
<feature type="transmembrane region" description="Helical" evidence="5">
    <location>
        <begin position="310"/>
        <end position="331"/>
    </location>
</feature>
<evidence type="ECO:0000256" key="2">
    <source>
        <dbReference type="ARBA" id="ARBA00022692"/>
    </source>
</evidence>
<keyword evidence="3 5" id="KW-1133">Transmembrane helix</keyword>